<dbReference type="AlphaFoldDB" id="A0A371EGF6"/>
<reference evidence="2" key="1">
    <citation type="submission" date="2018-05" db="EMBL/GenBank/DDBJ databases">
        <title>Draft genome of Mucuna pruriens seed.</title>
        <authorList>
            <person name="Nnadi N.E."/>
            <person name="Vos R."/>
            <person name="Hasami M.H."/>
            <person name="Devisetty U.K."/>
            <person name="Aguiy J.C."/>
        </authorList>
    </citation>
    <scope>NUCLEOTIDE SEQUENCE [LARGE SCALE GENOMIC DNA]</scope>
    <source>
        <strain evidence="2">JCA_2017</strain>
    </source>
</reference>
<comment type="caution">
    <text evidence="2">The sequence shown here is derived from an EMBL/GenBank/DDBJ whole genome shotgun (WGS) entry which is preliminary data.</text>
</comment>
<evidence type="ECO:0000313" key="2">
    <source>
        <dbReference type="EMBL" id="RDX65059.1"/>
    </source>
</evidence>
<proteinExistence type="predicted"/>
<gene>
    <name evidence="2" type="ORF">CR513_56320</name>
</gene>
<dbReference type="OrthoDB" id="1166063at2759"/>
<organism evidence="2 3">
    <name type="scientific">Mucuna pruriens</name>
    <name type="common">Velvet bean</name>
    <name type="synonym">Dolichos pruriens</name>
    <dbReference type="NCBI Taxonomy" id="157652"/>
    <lineage>
        <taxon>Eukaryota</taxon>
        <taxon>Viridiplantae</taxon>
        <taxon>Streptophyta</taxon>
        <taxon>Embryophyta</taxon>
        <taxon>Tracheophyta</taxon>
        <taxon>Spermatophyta</taxon>
        <taxon>Magnoliopsida</taxon>
        <taxon>eudicotyledons</taxon>
        <taxon>Gunneridae</taxon>
        <taxon>Pentapetalae</taxon>
        <taxon>rosids</taxon>
        <taxon>fabids</taxon>
        <taxon>Fabales</taxon>
        <taxon>Fabaceae</taxon>
        <taxon>Papilionoideae</taxon>
        <taxon>50 kb inversion clade</taxon>
        <taxon>NPAAA clade</taxon>
        <taxon>indigoferoid/millettioid clade</taxon>
        <taxon>Phaseoleae</taxon>
        <taxon>Mucuna</taxon>
    </lineage>
</organism>
<accession>A0A371EGF6</accession>
<dbReference type="Proteomes" id="UP000257109">
    <property type="component" value="Unassembled WGS sequence"/>
</dbReference>
<protein>
    <submittedName>
        <fullName evidence="2">Uncharacterized protein</fullName>
    </submittedName>
</protein>
<feature type="region of interest" description="Disordered" evidence="1">
    <location>
        <begin position="1"/>
        <end position="44"/>
    </location>
</feature>
<evidence type="ECO:0000256" key="1">
    <source>
        <dbReference type="SAM" id="MobiDB-lite"/>
    </source>
</evidence>
<name>A0A371EGF6_MUCPR</name>
<sequence>MAFQGKAGLSYHGGNQGRDLASSHEEPALNPSQTDEPVEEEGTEAEALIEMERRIEWEKPKFQPLDKELESINMGNEMEKREVRVGKQMPPDLRTKLMELLKEFACVRLVISRYARLRS</sequence>
<feature type="non-terminal residue" evidence="2">
    <location>
        <position position="1"/>
    </location>
</feature>
<evidence type="ECO:0000313" key="3">
    <source>
        <dbReference type="Proteomes" id="UP000257109"/>
    </source>
</evidence>
<keyword evidence="3" id="KW-1185">Reference proteome</keyword>
<dbReference type="EMBL" id="QJKJ01014082">
    <property type="protein sequence ID" value="RDX65059.1"/>
    <property type="molecule type" value="Genomic_DNA"/>
</dbReference>